<feature type="transmembrane region" description="Helical" evidence="1">
    <location>
        <begin position="95"/>
        <end position="113"/>
    </location>
</feature>
<dbReference type="AlphaFoldDB" id="A0A5C5UC19"/>
<keyword evidence="1" id="KW-1133">Transmembrane helix</keyword>
<name>A0A5C5UC19_9GAMM</name>
<comment type="caution">
    <text evidence="2">The sequence shown here is derived from an EMBL/GenBank/DDBJ whole genome shotgun (WGS) entry which is preliminary data.</text>
</comment>
<evidence type="ECO:0000256" key="1">
    <source>
        <dbReference type="SAM" id="Phobius"/>
    </source>
</evidence>
<keyword evidence="1" id="KW-0472">Membrane</keyword>
<dbReference type="RefSeq" id="WP_146384487.1">
    <property type="nucleotide sequence ID" value="NZ_VOHK01000001.1"/>
</dbReference>
<protein>
    <recommendedName>
        <fullName evidence="4">Transmembrane protein</fullName>
    </recommendedName>
</protein>
<evidence type="ECO:0000313" key="2">
    <source>
        <dbReference type="EMBL" id="TWT23413.1"/>
    </source>
</evidence>
<accession>A0A5C5UC19</accession>
<dbReference type="Proteomes" id="UP000319980">
    <property type="component" value="Unassembled WGS sequence"/>
</dbReference>
<keyword evidence="3" id="KW-1185">Reference proteome</keyword>
<proteinExistence type="predicted"/>
<evidence type="ECO:0008006" key="4">
    <source>
        <dbReference type="Google" id="ProtNLM"/>
    </source>
</evidence>
<feature type="transmembrane region" description="Helical" evidence="1">
    <location>
        <begin position="6"/>
        <end position="33"/>
    </location>
</feature>
<dbReference type="OrthoDB" id="5953088at2"/>
<sequence length="124" mass="13602">MNLPLHFGWLGVFEAALIAVIVGVLCFAFWRWLCRRTGWGEARAIGWACVSAVVIAAGIDSWNLFYMGVVKLESPLYARIALSKMHDPDFVGTRVFLEWAGALCGVVLAWTLFRGRGAGEGAEP</sequence>
<dbReference type="EMBL" id="VOHK01000001">
    <property type="protein sequence ID" value="TWT23413.1"/>
    <property type="molecule type" value="Genomic_DNA"/>
</dbReference>
<reference evidence="2 3" key="1">
    <citation type="journal article" date="2008" name="Int. J. Syst. Evol. Microbiol.">
        <title>Luteimonas marina sp. nov., isolated from seawater.</title>
        <authorList>
            <person name="Baik K.S."/>
            <person name="Park S.C."/>
            <person name="Kim M.S."/>
            <person name="Kim E.M."/>
            <person name="Park C."/>
            <person name="Chun J."/>
            <person name="Seong C.N."/>
        </authorList>
    </citation>
    <scope>NUCLEOTIDE SEQUENCE [LARGE SCALE GENOMIC DNA]</scope>
    <source>
        <strain evidence="2 3">FR1330</strain>
    </source>
</reference>
<keyword evidence="1" id="KW-0812">Transmembrane</keyword>
<gene>
    <name evidence="2" type="ORF">FQY83_01865</name>
</gene>
<organism evidence="2 3">
    <name type="scientific">Luteimonas marina</name>
    <dbReference type="NCBI Taxonomy" id="488485"/>
    <lineage>
        <taxon>Bacteria</taxon>
        <taxon>Pseudomonadati</taxon>
        <taxon>Pseudomonadota</taxon>
        <taxon>Gammaproteobacteria</taxon>
        <taxon>Lysobacterales</taxon>
        <taxon>Lysobacteraceae</taxon>
        <taxon>Luteimonas</taxon>
    </lineage>
</organism>
<evidence type="ECO:0000313" key="3">
    <source>
        <dbReference type="Proteomes" id="UP000319980"/>
    </source>
</evidence>
<feature type="transmembrane region" description="Helical" evidence="1">
    <location>
        <begin position="45"/>
        <end position="65"/>
    </location>
</feature>